<evidence type="ECO:0008006" key="3">
    <source>
        <dbReference type="Google" id="ProtNLM"/>
    </source>
</evidence>
<protein>
    <recommendedName>
        <fullName evidence="3">DUF4034 domain-containing protein</fullName>
    </recommendedName>
</protein>
<dbReference type="AlphaFoldDB" id="A0A8J3SF96"/>
<dbReference type="Proteomes" id="UP000619788">
    <property type="component" value="Unassembled WGS sequence"/>
</dbReference>
<sequence>MRFPWQKPPAVDPCMGDARGRAIRQALAGRDWPAVRGLLDGVTDPDDRAFYMDICSHVDGVQDWIGEWIAAEPDSTLPLLIKGAHGVSWAWEARGGAYAAHTSEQRFREFHRRLEMAEDCLDEVVGRDPDDTTAWTFLVMSARGRGVGEEEAARRFGNVVSRHPSHVMAHEQMLQYLCAKWHGSQEEMFDFARKSVVGSSPGGRLGHLVAIAHIEQWLSLPSGEDSLHMRHPGVRAELRTVADRSVNHPGHRRGRRWPVPYNVFAVAFYLADDFDACRGQLEMIGDNVTDSPWYFLGEDPARVFTRVRKEVAGRR</sequence>
<keyword evidence="2" id="KW-1185">Reference proteome</keyword>
<proteinExistence type="predicted"/>
<evidence type="ECO:0000313" key="1">
    <source>
        <dbReference type="EMBL" id="GIH91812.1"/>
    </source>
</evidence>
<evidence type="ECO:0000313" key="2">
    <source>
        <dbReference type="Proteomes" id="UP000619788"/>
    </source>
</evidence>
<name>A0A8J3SF96_9ACTN</name>
<gene>
    <name evidence="1" type="ORF">Psi01_24420</name>
</gene>
<organism evidence="1 2">
    <name type="scientific">Planobispora siamensis</name>
    <dbReference type="NCBI Taxonomy" id="936338"/>
    <lineage>
        <taxon>Bacteria</taxon>
        <taxon>Bacillati</taxon>
        <taxon>Actinomycetota</taxon>
        <taxon>Actinomycetes</taxon>
        <taxon>Streptosporangiales</taxon>
        <taxon>Streptosporangiaceae</taxon>
        <taxon>Planobispora</taxon>
    </lineage>
</organism>
<comment type="caution">
    <text evidence="1">The sequence shown here is derived from an EMBL/GenBank/DDBJ whole genome shotgun (WGS) entry which is preliminary data.</text>
</comment>
<dbReference type="RefSeq" id="WP_204064081.1">
    <property type="nucleotide sequence ID" value="NZ_BOOJ01000023.1"/>
</dbReference>
<accession>A0A8J3SF96</accession>
<dbReference type="EMBL" id="BOOJ01000023">
    <property type="protein sequence ID" value="GIH91812.1"/>
    <property type="molecule type" value="Genomic_DNA"/>
</dbReference>
<reference evidence="1 2" key="1">
    <citation type="submission" date="2021-01" db="EMBL/GenBank/DDBJ databases">
        <title>Whole genome shotgun sequence of Planobispora siamensis NBRC 107568.</title>
        <authorList>
            <person name="Komaki H."/>
            <person name="Tamura T."/>
        </authorList>
    </citation>
    <scope>NUCLEOTIDE SEQUENCE [LARGE SCALE GENOMIC DNA]</scope>
    <source>
        <strain evidence="1 2">NBRC 107568</strain>
    </source>
</reference>